<evidence type="ECO:0000313" key="3">
    <source>
        <dbReference type="Proteomes" id="UP000217895"/>
    </source>
</evidence>
<name>A0A1Z4JB08_LEPBY</name>
<dbReference type="EMBL" id="AP018203">
    <property type="protein sequence ID" value="BAY53936.1"/>
    <property type="molecule type" value="Genomic_DNA"/>
</dbReference>
<feature type="region of interest" description="Disordered" evidence="1">
    <location>
        <begin position="61"/>
        <end position="87"/>
    </location>
</feature>
<dbReference type="AlphaFoldDB" id="A0A1Z4JB08"/>
<reference evidence="2 3" key="1">
    <citation type="submission" date="2017-06" db="EMBL/GenBank/DDBJ databases">
        <title>Genome sequencing of cyanobaciteial culture collection at National Institute for Environmental Studies (NIES).</title>
        <authorList>
            <person name="Hirose Y."/>
            <person name="Shimura Y."/>
            <person name="Fujisawa T."/>
            <person name="Nakamura Y."/>
            <person name="Kawachi M."/>
        </authorList>
    </citation>
    <scope>NUCLEOTIDE SEQUENCE [LARGE SCALE GENOMIC DNA]</scope>
    <source>
        <strain evidence="2 3">NIES-2135</strain>
    </source>
</reference>
<gene>
    <name evidence="2" type="ORF">NIES2135_07490</name>
</gene>
<dbReference type="Proteomes" id="UP000217895">
    <property type="component" value="Chromosome"/>
</dbReference>
<proteinExistence type="predicted"/>
<sequence length="87" mass="9612">MSAQIAEDRAIFRTTKALGAETSVKVEHPVEALQSMTGEAGVDHAIDTVRVDAVAPQVWRLDKPKPRGNNSNNRCMRFPQINPQNDN</sequence>
<accession>A0A1Z4JB08</accession>
<protein>
    <submittedName>
        <fullName evidence="2">Alcohol dehydrogenase GroES domain-containing protein</fullName>
    </submittedName>
</protein>
<evidence type="ECO:0000313" key="2">
    <source>
        <dbReference type="EMBL" id="BAY53936.1"/>
    </source>
</evidence>
<organism evidence="2 3">
    <name type="scientific">Leptolyngbya boryana NIES-2135</name>
    <dbReference type="NCBI Taxonomy" id="1973484"/>
    <lineage>
        <taxon>Bacteria</taxon>
        <taxon>Bacillati</taxon>
        <taxon>Cyanobacteriota</taxon>
        <taxon>Cyanophyceae</taxon>
        <taxon>Leptolyngbyales</taxon>
        <taxon>Leptolyngbyaceae</taxon>
        <taxon>Leptolyngbya group</taxon>
        <taxon>Leptolyngbya</taxon>
    </lineage>
</organism>
<evidence type="ECO:0000256" key="1">
    <source>
        <dbReference type="SAM" id="MobiDB-lite"/>
    </source>
</evidence>
<keyword evidence="3" id="KW-1185">Reference proteome</keyword>